<evidence type="ECO:0000256" key="1">
    <source>
        <dbReference type="SAM" id="Phobius"/>
    </source>
</evidence>
<feature type="transmembrane region" description="Helical" evidence="1">
    <location>
        <begin position="148"/>
        <end position="169"/>
    </location>
</feature>
<proteinExistence type="predicted"/>
<comment type="caution">
    <text evidence="2">The sequence shown here is derived from an EMBL/GenBank/DDBJ whole genome shotgun (WGS) entry which is preliminary data.</text>
</comment>
<evidence type="ECO:0008006" key="4">
    <source>
        <dbReference type="Google" id="ProtNLM"/>
    </source>
</evidence>
<protein>
    <recommendedName>
        <fullName evidence="4">MFS transporter permease</fullName>
    </recommendedName>
</protein>
<feature type="transmembrane region" description="Helical" evidence="1">
    <location>
        <begin position="83"/>
        <end position="106"/>
    </location>
</feature>
<dbReference type="EMBL" id="JADDIV010000004">
    <property type="protein sequence ID" value="MBE7369182.1"/>
    <property type="molecule type" value="Genomic_DNA"/>
</dbReference>
<keyword evidence="1" id="KW-1133">Transmembrane helix</keyword>
<gene>
    <name evidence="2" type="ORF">IM787_16585</name>
</gene>
<dbReference type="Proteomes" id="UP000806285">
    <property type="component" value="Unassembled WGS sequence"/>
</dbReference>
<name>A0ABR9S861_9BURK</name>
<dbReference type="Pfam" id="PF19540">
    <property type="entry name" value="DUF6064"/>
    <property type="match status" value="1"/>
</dbReference>
<dbReference type="RefSeq" id="WP_193677779.1">
    <property type="nucleotide sequence ID" value="NZ_JADDIV010000004.1"/>
</dbReference>
<organism evidence="2 3">
    <name type="scientific">Ramlibacter pallidus</name>
    <dbReference type="NCBI Taxonomy" id="2780087"/>
    <lineage>
        <taxon>Bacteria</taxon>
        <taxon>Pseudomonadati</taxon>
        <taxon>Pseudomonadota</taxon>
        <taxon>Betaproteobacteria</taxon>
        <taxon>Burkholderiales</taxon>
        <taxon>Comamonadaceae</taxon>
        <taxon>Ramlibacter</taxon>
    </lineage>
</organism>
<feature type="transmembrane region" description="Helical" evidence="1">
    <location>
        <begin position="59"/>
        <end position="77"/>
    </location>
</feature>
<accession>A0ABR9S861</accession>
<evidence type="ECO:0000313" key="2">
    <source>
        <dbReference type="EMBL" id="MBE7369182.1"/>
    </source>
</evidence>
<feature type="transmembrane region" description="Helical" evidence="1">
    <location>
        <begin position="176"/>
        <end position="196"/>
    </location>
</feature>
<keyword evidence="1" id="KW-0472">Membrane</keyword>
<evidence type="ECO:0000313" key="3">
    <source>
        <dbReference type="Proteomes" id="UP000806285"/>
    </source>
</evidence>
<reference evidence="2 3" key="1">
    <citation type="submission" date="2020-10" db="EMBL/GenBank/DDBJ databases">
        <title>Ramlibacter sp. HM2 16S ribosomal RNA gene Genome sequencing and assembly.</title>
        <authorList>
            <person name="Kang M."/>
        </authorList>
    </citation>
    <scope>NUCLEOTIDE SEQUENCE [LARGE SCALE GENOMIC DNA]</scope>
    <source>
        <strain evidence="2 3">HM2</strain>
    </source>
</reference>
<dbReference type="InterPro" id="IPR045708">
    <property type="entry name" value="DUF6064"/>
</dbReference>
<keyword evidence="3" id="KW-1185">Reference proteome</keyword>
<sequence>MTEWWTYGLSDYLMFSPEAYWRLVARHNAAGGPARVAGRLAAFVLVLLVLRGRAAGTRIALILLAVGWACVAWSFHWQRYAEIFLAARWLAAAWGVQAALLLAAAARPSGGTPAPGGVRFAGAACLVAALLYPLLAPLTGHPWTEAEVFGWLPDPTALATLGALLSLAGMRTWVRAALLVVPALALAFGAATRWLLA</sequence>
<feature type="transmembrane region" description="Helical" evidence="1">
    <location>
        <begin position="118"/>
        <end position="136"/>
    </location>
</feature>
<keyword evidence="1" id="KW-0812">Transmembrane</keyword>